<reference evidence="4" key="1">
    <citation type="submission" date="2015-07" db="EMBL/GenBank/DDBJ databases">
        <authorList>
            <person name="Urmite Genomes"/>
        </authorList>
    </citation>
    <scope>NUCLEOTIDE SEQUENCE [LARGE SCALE GENOMIC DNA]</scope>
    <source>
        <strain evidence="4">type strain: ATCC 49404</strain>
    </source>
</reference>
<dbReference type="SUPFAM" id="SSF53474">
    <property type="entry name" value="alpha/beta-Hydrolases"/>
    <property type="match status" value="1"/>
</dbReference>
<evidence type="ECO:0000259" key="2">
    <source>
        <dbReference type="Pfam" id="PF20434"/>
    </source>
</evidence>
<protein>
    <submittedName>
        <fullName evidence="3">Peptidase, S9A/B/C families</fullName>
    </submittedName>
</protein>
<dbReference type="RefSeq" id="WP_090516547.1">
    <property type="nucleotide sequence ID" value="NZ_CWKH01000002.1"/>
</dbReference>
<dbReference type="OrthoDB" id="9803828at2"/>
<dbReference type="EMBL" id="CWKH01000002">
    <property type="protein sequence ID" value="CRZ16963.1"/>
    <property type="molecule type" value="Genomic_DNA"/>
</dbReference>
<dbReference type="GO" id="GO:0016787">
    <property type="term" value="F:hydrolase activity"/>
    <property type="evidence" value="ECO:0007669"/>
    <property type="project" value="UniProtKB-KW"/>
</dbReference>
<dbReference type="PANTHER" id="PTHR48081:SF33">
    <property type="entry name" value="KYNURENINE FORMAMIDASE"/>
    <property type="match status" value="1"/>
</dbReference>
<dbReference type="STRING" id="146018.BN2156_03842"/>
<dbReference type="InterPro" id="IPR050300">
    <property type="entry name" value="GDXG_lipolytic_enzyme"/>
</dbReference>
<evidence type="ECO:0000313" key="4">
    <source>
        <dbReference type="Proteomes" id="UP000199147"/>
    </source>
</evidence>
<dbReference type="InterPro" id="IPR029058">
    <property type="entry name" value="AB_hydrolase_fold"/>
</dbReference>
<dbReference type="Gene3D" id="3.40.50.1820">
    <property type="entry name" value="alpha/beta hydrolase"/>
    <property type="match status" value="1"/>
</dbReference>
<name>A0A0H5RSP7_9MYCO</name>
<keyword evidence="4" id="KW-1185">Reference proteome</keyword>
<keyword evidence="1" id="KW-0378">Hydrolase</keyword>
<dbReference type="Proteomes" id="UP000199147">
    <property type="component" value="Unassembled WGS sequence"/>
</dbReference>
<evidence type="ECO:0000313" key="3">
    <source>
        <dbReference type="EMBL" id="CRZ16963.1"/>
    </source>
</evidence>
<dbReference type="AlphaFoldDB" id="A0A0H5RSP7"/>
<feature type="domain" description="BD-FAE-like" evidence="2">
    <location>
        <begin position="162"/>
        <end position="358"/>
    </location>
</feature>
<proteinExistence type="predicted"/>
<sequence>MADRHLGLRRRLLLAAVELLNAANAVKPIGRRGYSTVLAFAFGWPTSENAPLVISGSALDALRRAIRGDYRSASGRISLLLKVISWALLVLVHRRNVQSRSYFEDPVREALADEYPSALRPLRRGEVYSTSMSRRRYVRKTVHYGPHRANLADIWMRPDLPRDGKAPVLLQVPGGAWMIGMRRPQSYPLMSHLAEQGWICVSIGYRISPRHPWPNHIIDVKQALAWVKANIAEYGGDPDAVCITGGSAGGHLTALAALTPNDPKWQPGFEDADTSVAAAVPVYGRYDWFSTTGAGRQEFVEILERLIVKLPLDGNDQVYKDASPITLVHPDAPPFFVLHGVNDSLIPVREGREFVKALREVSNSPVIYAEIPHAQHAFDVFGSPRGHYTADAVSEFLNWARVRAQSTTVLGEDELDDDVASAY</sequence>
<dbReference type="InterPro" id="IPR049492">
    <property type="entry name" value="BD-FAE-like_dom"/>
</dbReference>
<organism evidence="3 4">
    <name type="scientific">Mycolicibacterium neworleansense</name>
    <dbReference type="NCBI Taxonomy" id="146018"/>
    <lineage>
        <taxon>Bacteria</taxon>
        <taxon>Bacillati</taxon>
        <taxon>Actinomycetota</taxon>
        <taxon>Actinomycetes</taxon>
        <taxon>Mycobacteriales</taxon>
        <taxon>Mycobacteriaceae</taxon>
        <taxon>Mycolicibacterium</taxon>
    </lineage>
</organism>
<evidence type="ECO:0000256" key="1">
    <source>
        <dbReference type="ARBA" id="ARBA00022801"/>
    </source>
</evidence>
<dbReference type="Pfam" id="PF20434">
    <property type="entry name" value="BD-FAE"/>
    <property type="match status" value="1"/>
</dbReference>
<gene>
    <name evidence="3" type="ORF">BN2156_03842</name>
</gene>
<dbReference type="PANTHER" id="PTHR48081">
    <property type="entry name" value="AB HYDROLASE SUPERFAMILY PROTEIN C4A8.06C"/>
    <property type="match status" value="1"/>
</dbReference>
<accession>A0A0H5RSP7</accession>